<evidence type="ECO:0000259" key="4">
    <source>
        <dbReference type="PROSITE" id="PS50943"/>
    </source>
</evidence>
<dbReference type="SUPFAM" id="SSF47413">
    <property type="entry name" value="lambda repressor-like DNA-binding domains"/>
    <property type="match status" value="1"/>
</dbReference>
<evidence type="ECO:0000256" key="2">
    <source>
        <dbReference type="ARBA" id="ARBA00023125"/>
    </source>
</evidence>
<dbReference type="PANTHER" id="PTHR36511:SF3">
    <property type="entry name" value="ANTITOXIN HIGA-2"/>
    <property type="match status" value="1"/>
</dbReference>
<keyword evidence="1" id="KW-0805">Transcription regulation</keyword>
<evidence type="ECO:0000313" key="6">
    <source>
        <dbReference type="Proteomes" id="UP000269923"/>
    </source>
</evidence>
<dbReference type="PANTHER" id="PTHR36511">
    <property type="entry name" value="MERR FAMILY BACTERIAL REGULATORY PROTEIN"/>
    <property type="match status" value="1"/>
</dbReference>
<evidence type="ECO:0000313" key="5">
    <source>
        <dbReference type="EMBL" id="RRD91671.1"/>
    </source>
</evidence>
<reference evidence="5 6" key="1">
    <citation type="submission" date="2018-11" db="EMBL/GenBank/DDBJ databases">
        <title>Genomes From Bacteria Associated with the Canine Oral Cavity: a Test Case for Automated Genome-Based Taxonomic Assignment.</title>
        <authorList>
            <person name="Coil D.A."/>
            <person name="Jospin G."/>
            <person name="Darling A.E."/>
            <person name="Wallis C."/>
            <person name="Davis I.J."/>
            <person name="Harris S."/>
            <person name="Eisen J.A."/>
            <person name="Holcombe L.J."/>
            <person name="O'Flynn C."/>
        </authorList>
    </citation>
    <scope>NUCLEOTIDE SEQUENCE [LARGE SCALE GENOMIC DNA]</scope>
    <source>
        <strain evidence="5 6">COT-280</strain>
    </source>
</reference>
<name>A0A3P2A8H5_9NEIS</name>
<keyword evidence="6" id="KW-1185">Reference proteome</keyword>
<organism evidence="5 6">
    <name type="scientific">Conchiformibius steedae</name>
    <dbReference type="NCBI Taxonomy" id="153493"/>
    <lineage>
        <taxon>Bacteria</taxon>
        <taxon>Pseudomonadati</taxon>
        <taxon>Pseudomonadota</taxon>
        <taxon>Betaproteobacteria</taxon>
        <taxon>Neisseriales</taxon>
        <taxon>Neisseriaceae</taxon>
        <taxon>Conchiformibius</taxon>
    </lineage>
</organism>
<dbReference type="Gene3D" id="1.10.260.40">
    <property type="entry name" value="lambda repressor-like DNA-binding domains"/>
    <property type="match status" value="1"/>
</dbReference>
<accession>A0A3P2A8H5</accession>
<protein>
    <submittedName>
        <fullName evidence="5">Helix-turn-helix domain-containing protein</fullName>
    </submittedName>
</protein>
<dbReference type="GO" id="GO:0003677">
    <property type="term" value="F:DNA binding"/>
    <property type="evidence" value="ECO:0007669"/>
    <property type="project" value="UniProtKB-KW"/>
</dbReference>
<dbReference type="InterPro" id="IPR010982">
    <property type="entry name" value="Lambda_DNA-bd_dom_sf"/>
</dbReference>
<dbReference type="InterPro" id="IPR052359">
    <property type="entry name" value="HTH-type_reg/antitoxin"/>
</dbReference>
<proteinExistence type="predicted"/>
<feature type="domain" description="HTH cro/C1-type" evidence="4">
    <location>
        <begin position="43"/>
        <end position="86"/>
    </location>
</feature>
<dbReference type="InterPro" id="IPR001387">
    <property type="entry name" value="Cro/C1-type_HTH"/>
</dbReference>
<comment type="caution">
    <text evidence="5">The sequence shown here is derived from an EMBL/GenBank/DDBJ whole genome shotgun (WGS) entry which is preliminary data.</text>
</comment>
<dbReference type="Proteomes" id="UP000269923">
    <property type="component" value="Unassembled WGS sequence"/>
</dbReference>
<dbReference type="CDD" id="cd00093">
    <property type="entry name" value="HTH_XRE"/>
    <property type="match status" value="1"/>
</dbReference>
<dbReference type="PROSITE" id="PS50943">
    <property type="entry name" value="HTH_CROC1"/>
    <property type="match status" value="1"/>
</dbReference>
<dbReference type="EMBL" id="RQYC01000001">
    <property type="protein sequence ID" value="RRD91671.1"/>
    <property type="molecule type" value="Genomic_DNA"/>
</dbReference>
<dbReference type="AlphaFoldDB" id="A0A3P2A8H5"/>
<evidence type="ECO:0000256" key="3">
    <source>
        <dbReference type="ARBA" id="ARBA00023163"/>
    </source>
</evidence>
<gene>
    <name evidence="5" type="ORF">EII21_01210</name>
</gene>
<dbReference type="OrthoDB" id="9799384at2"/>
<evidence type="ECO:0000256" key="1">
    <source>
        <dbReference type="ARBA" id="ARBA00023015"/>
    </source>
</evidence>
<dbReference type="SMART" id="SM00530">
    <property type="entry name" value="HTH_XRE"/>
    <property type="match status" value="1"/>
</dbReference>
<dbReference type="Pfam" id="PF01381">
    <property type="entry name" value="HTH_3"/>
    <property type="match status" value="1"/>
</dbReference>
<keyword evidence="2" id="KW-0238">DNA-binding</keyword>
<sequence length="102" mass="11746">MSELYNELMEGLLAAEQHLQGKLILKTVEVERESPVQISPEEIRAIRERLNWSSAVFARKLHTSVRTYRNWELGKTRPNPQAVLLLKMVEQSPQTFQTIATA</sequence>
<dbReference type="RefSeq" id="WP_124793856.1">
    <property type="nucleotide sequence ID" value="NZ_RQYC01000001.1"/>
</dbReference>
<keyword evidence="3" id="KW-0804">Transcription</keyword>